<accession>A0A9W6IKR0</accession>
<evidence type="ECO:0000313" key="2">
    <source>
        <dbReference type="EMBL" id="GLK52141.1"/>
    </source>
</evidence>
<reference evidence="2" key="1">
    <citation type="journal article" date="2014" name="Int. J. Syst. Evol. Microbiol.">
        <title>Complete genome sequence of Corynebacterium casei LMG S-19264T (=DSM 44701T), isolated from a smear-ripened cheese.</title>
        <authorList>
            <consortium name="US DOE Joint Genome Institute (JGI-PGF)"/>
            <person name="Walter F."/>
            <person name="Albersmeier A."/>
            <person name="Kalinowski J."/>
            <person name="Ruckert C."/>
        </authorList>
    </citation>
    <scope>NUCLEOTIDE SEQUENCE</scope>
    <source>
        <strain evidence="2">VKM B-1513</strain>
    </source>
</reference>
<name>A0A9W6IKR0_9PROT</name>
<feature type="signal peptide" evidence="1">
    <location>
        <begin position="1"/>
        <end position="21"/>
    </location>
</feature>
<comment type="caution">
    <text evidence="2">The sequence shown here is derived from an EMBL/GenBank/DDBJ whole genome shotgun (WGS) entry which is preliminary data.</text>
</comment>
<evidence type="ECO:0000256" key="1">
    <source>
        <dbReference type="SAM" id="SignalP"/>
    </source>
</evidence>
<keyword evidence="3" id="KW-1185">Reference proteome</keyword>
<proteinExistence type="predicted"/>
<evidence type="ECO:0000313" key="3">
    <source>
        <dbReference type="Proteomes" id="UP001143486"/>
    </source>
</evidence>
<dbReference type="Proteomes" id="UP001143486">
    <property type="component" value="Unassembled WGS sequence"/>
</dbReference>
<sequence>MLRTIRTLAASLAAIPLIAAAAPAQGGTTPLDRALAAQDGAPLERRVEARRAVEDALMDSTLYFVRLPGAEQGSRFLVGRQGDLPALSGFDTPERLLRWAEANFTEEQREPMGEFSGPAGGFLVLLDRQMDGEAVLYINASYDQPLVIDPVFLRFLAARARQARQDLPLAQGEPAPATPLERHAHARAQAAGTVEVAPEDLRYLVDGQLFYVPLYDQANAGNVQSLPQAENAVSGGDRLALEGETRPDGSQVFRLAVFDRRALADGYARAFEAQHDTVLRYRVMRGIDLMQALPANIPVAINPGSPYMLVIAPDGASADGATD</sequence>
<organism evidence="2 3">
    <name type="scientific">Maricaulis virginensis</name>
    <dbReference type="NCBI Taxonomy" id="144022"/>
    <lineage>
        <taxon>Bacteria</taxon>
        <taxon>Pseudomonadati</taxon>
        <taxon>Pseudomonadota</taxon>
        <taxon>Alphaproteobacteria</taxon>
        <taxon>Maricaulales</taxon>
        <taxon>Maricaulaceae</taxon>
        <taxon>Maricaulis</taxon>
    </lineage>
</organism>
<feature type="chain" id="PRO_5040743584" evidence="1">
    <location>
        <begin position="22"/>
        <end position="323"/>
    </location>
</feature>
<dbReference type="AlphaFoldDB" id="A0A9W6IKR0"/>
<gene>
    <name evidence="2" type="ORF">GCM10017621_16490</name>
</gene>
<keyword evidence="1" id="KW-0732">Signal</keyword>
<dbReference type="RefSeq" id="WP_271186505.1">
    <property type="nucleotide sequence ID" value="NZ_BSFE01000003.1"/>
</dbReference>
<reference evidence="2" key="2">
    <citation type="submission" date="2023-01" db="EMBL/GenBank/DDBJ databases">
        <authorList>
            <person name="Sun Q."/>
            <person name="Evtushenko L."/>
        </authorList>
    </citation>
    <scope>NUCLEOTIDE SEQUENCE</scope>
    <source>
        <strain evidence="2">VKM B-1513</strain>
    </source>
</reference>
<protein>
    <submittedName>
        <fullName evidence="2">Uncharacterized protein</fullName>
    </submittedName>
</protein>
<dbReference type="EMBL" id="BSFE01000003">
    <property type="protein sequence ID" value="GLK52141.1"/>
    <property type="molecule type" value="Genomic_DNA"/>
</dbReference>